<dbReference type="InterPro" id="IPR050282">
    <property type="entry name" value="Cycloisomerase_2"/>
</dbReference>
<dbReference type="PANTHER" id="PTHR30344:SF1">
    <property type="entry name" value="6-PHOSPHOGLUCONOLACTONASE"/>
    <property type="match status" value="1"/>
</dbReference>
<dbReference type="Pfam" id="PF10282">
    <property type="entry name" value="Lactonase"/>
    <property type="match status" value="1"/>
</dbReference>
<dbReference type="AlphaFoldDB" id="A0A949N7K4"/>
<dbReference type="EMBL" id="JAELVF020000002">
    <property type="protein sequence ID" value="MBU7600217.1"/>
    <property type="molecule type" value="Genomic_DNA"/>
</dbReference>
<dbReference type="PANTHER" id="PTHR30344">
    <property type="entry name" value="6-PHOSPHOGLUCONOLACTONASE-RELATED"/>
    <property type="match status" value="1"/>
</dbReference>
<keyword evidence="4" id="KW-1185">Reference proteome</keyword>
<evidence type="ECO:0000256" key="2">
    <source>
        <dbReference type="SAM" id="MobiDB-lite"/>
    </source>
</evidence>
<gene>
    <name evidence="3" type="ORF">JGS22_021930</name>
</gene>
<dbReference type="RefSeq" id="WP_211042101.1">
    <property type="nucleotide sequence ID" value="NZ_JAELVF020000002.1"/>
</dbReference>
<dbReference type="SUPFAM" id="SSF51004">
    <property type="entry name" value="C-terminal (heme d1) domain of cytochrome cd1-nitrite reductase"/>
    <property type="match status" value="1"/>
</dbReference>
<dbReference type="InterPro" id="IPR011048">
    <property type="entry name" value="Haem_d1_sf"/>
</dbReference>
<feature type="region of interest" description="Disordered" evidence="2">
    <location>
        <begin position="123"/>
        <end position="152"/>
    </location>
</feature>
<comment type="similarity">
    <text evidence="1">Belongs to the cycloisomerase 2 family.</text>
</comment>
<evidence type="ECO:0000313" key="4">
    <source>
        <dbReference type="Proteomes" id="UP000694501"/>
    </source>
</evidence>
<accession>A0A949N7K4</accession>
<evidence type="ECO:0000313" key="3">
    <source>
        <dbReference type="EMBL" id="MBU7600217.1"/>
    </source>
</evidence>
<dbReference type="Proteomes" id="UP000694501">
    <property type="component" value="Unassembled WGS sequence"/>
</dbReference>
<dbReference type="GO" id="GO:0017057">
    <property type="term" value="F:6-phosphogluconolactonase activity"/>
    <property type="evidence" value="ECO:0007669"/>
    <property type="project" value="TreeGrafter"/>
</dbReference>
<dbReference type="GO" id="GO:0005829">
    <property type="term" value="C:cytosol"/>
    <property type="evidence" value="ECO:0007669"/>
    <property type="project" value="TreeGrafter"/>
</dbReference>
<sequence>MAGTGNGQWAYFGSFTKDGGRGVTTAAVDTDSGALTVRGHCDEVVNPSYLTLAPGSAFLYAVSEQEEGAVAAFSLAEPGSPRLLGDGPVSVGASGPTHLTVAAGQLFTANYTSGSVTALAVRSDGSVGGAEPEVRPHRGSGPDPDRQAGPHAHAVVADPRWHWLLSTDLGTDSVWVYRLDHTGAALIPHGQAELTAGSGPRHPAFHPAGEVVYVVSELGSTLTGCRWDGESGTLRPVRSVSTRAPGAQGENYPSALTLSADGSTAWVANRGDDTIAVFRLEAEEGSAELVETVSCGGRWPRDLVLGPGGRHLYAANEVSGEVVWFDLDPVTGVPTPAGAVPAPAVSCVVFG</sequence>
<dbReference type="Gene3D" id="2.130.10.10">
    <property type="entry name" value="YVTN repeat-like/Quinoprotein amine dehydrogenase"/>
    <property type="match status" value="1"/>
</dbReference>
<name>A0A949N7K4_9ACTN</name>
<dbReference type="InterPro" id="IPR015943">
    <property type="entry name" value="WD40/YVTN_repeat-like_dom_sf"/>
</dbReference>
<reference evidence="3" key="1">
    <citation type="submission" date="2021-06" db="EMBL/GenBank/DDBJ databases">
        <title>Sequencing of actinobacteria type strains.</title>
        <authorList>
            <person name="Nguyen G.-S."/>
            <person name="Wentzel A."/>
        </authorList>
    </citation>
    <scope>NUCLEOTIDE SEQUENCE</scope>
    <source>
        <strain evidence="3">P38-E01</strain>
    </source>
</reference>
<protein>
    <submittedName>
        <fullName evidence="3">Lactonase family protein</fullName>
    </submittedName>
</protein>
<comment type="caution">
    <text evidence="3">The sequence shown here is derived from an EMBL/GenBank/DDBJ whole genome shotgun (WGS) entry which is preliminary data.</text>
</comment>
<organism evidence="3 4">
    <name type="scientific">Streptomyces tardus</name>
    <dbReference type="NCBI Taxonomy" id="2780544"/>
    <lineage>
        <taxon>Bacteria</taxon>
        <taxon>Bacillati</taxon>
        <taxon>Actinomycetota</taxon>
        <taxon>Actinomycetes</taxon>
        <taxon>Kitasatosporales</taxon>
        <taxon>Streptomycetaceae</taxon>
        <taxon>Streptomyces</taxon>
    </lineage>
</organism>
<dbReference type="InterPro" id="IPR019405">
    <property type="entry name" value="Lactonase_7-beta_prop"/>
</dbReference>
<evidence type="ECO:0000256" key="1">
    <source>
        <dbReference type="ARBA" id="ARBA00005564"/>
    </source>
</evidence>
<proteinExistence type="inferred from homology"/>